<accession>A0A0F5K145</accession>
<comment type="caution">
    <text evidence="1">The sequence shown here is derived from an EMBL/GenBank/DDBJ whole genome shotgun (WGS) entry which is preliminary data.</text>
</comment>
<protein>
    <submittedName>
        <fullName evidence="1">Uncharacterized protein</fullName>
    </submittedName>
</protein>
<keyword evidence="2" id="KW-1185">Reference proteome</keyword>
<evidence type="ECO:0000313" key="1">
    <source>
        <dbReference type="EMBL" id="KKB63846.1"/>
    </source>
</evidence>
<gene>
    <name evidence="1" type="ORF">WM40_09265</name>
</gene>
<dbReference type="Proteomes" id="UP000033618">
    <property type="component" value="Unassembled WGS sequence"/>
</dbReference>
<dbReference type="AlphaFoldDB" id="A0A0F5K145"/>
<sequence>MRTREPRTRHCTLAVPPTTAIQRIHDDRLASPPSARCADAGFQRARRCLANTGGARRASARVYPGAGRRRRQYPTVRSATIRATGDKRPRGDSASLAQRRYRTRFGRGDARTIV</sequence>
<organism evidence="1 2">
    <name type="scientific">Robbsia andropogonis</name>
    <dbReference type="NCBI Taxonomy" id="28092"/>
    <lineage>
        <taxon>Bacteria</taxon>
        <taxon>Pseudomonadati</taxon>
        <taxon>Pseudomonadota</taxon>
        <taxon>Betaproteobacteria</taxon>
        <taxon>Burkholderiales</taxon>
        <taxon>Burkholderiaceae</taxon>
        <taxon>Robbsia</taxon>
    </lineage>
</organism>
<evidence type="ECO:0000313" key="2">
    <source>
        <dbReference type="Proteomes" id="UP000033618"/>
    </source>
</evidence>
<dbReference type="EMBL" id="LAQU01000007">
    <property type="protein sequence ID" value="KKB63846.1"/>
    <property type="molecule type" value="Genomic_DNA"/>
</dbReference>
<name>A0A0F5K145_9BURK</name>
<reference evidence="1 2" key="1">
    <citation type="submission" date="2015-03" db="EMBL/GenBank/DDBJ databases">
        <title>Draft Genome Sequence of Burkholderia andropogonis type strain ICMP2807, isolated from Sorghum bicolor.</title>
        <authorList>
            <person name="Lopes-Santos L."/>
            <person name="Castro D.B."/>
            <person name="Ottoboni L.M."/>
            <person name="Park D."/>
            <person name="Weirc B.S."/>
            <person name="Destefano S.A."/>
        </authorList>
    </citation>
    <scope>NUCLEOTIDE SEQUENCE [LARGE SCALE GENOMIC DNA]</scope>
    <source>
        <strain evidence="1 2">ICMP2807</strain>
    </source>
</reference>
<proteinExistence type="predicted"/>